<keyword evidence="2" id="KW-1185">Reference proteome</keyword>
<dbReference type="AlphaFoldDB" id="A0A846MXG1"/>
<proteinExistence type="predicted"/>
<organism evidence="1 2">
    <name type="scientific">Rhizomicrobium palustre</name>
    <dbReference type="NCBI Taxonomy" id="189966"/>
    <lineage>
        <taxon>Bacteria</taxon>
        <taxon>Pseudomonadati</taxon>
        <taxon>Pseudomonadota</taxon>
        <taxon>Alphaproteobacteria</taxon>
        <taxon>Micropepsales</taxon>
        <taxon>Micropepsaceae</taxon>
        <taxon>Rhizomicrobium</taxon>
    </lineage>
</organism>
<gene>
    <name evidence="1" type="ORF">FHS83_001028</name>
</gene>
<comment type="caution">
    <text evidence="1">The sequence shown here is derived from an EMBL/GenBank/DDBJ whole genome shotgun (WGS) entry which is preliminary data.</text>
</comment>
<accession>A0A846MXG1</accession>
<evidence type="ECO:0000313" key="2">
    <source>
        <dbReference type="Proteomes" id="UP000570514"/>
    </source>
</evidence>
<evidence type="ECO:0000313" key="1">
    <source>
        <dbReference type="EMBL" id="NIK87710.1"/>
    </source>
</evidence>
<name>A0A846MXG1_9PROT</name>
<reference evidence="1 2" key="1">
    <citation type="submission" date="2020-03" db="EMBL/GenBank/DDBJ databases">
        <title>Genomic Encyclopedia of Type Strains, Phase IV (KMG-IV): sequencing the most valuable type-strain genomes for metagenomic binning, comparative biology and taxonomic classification.</title>
        <authorList>
            <person name="Goeker M."/>
        </authorList>
    </citation>
    <scope>NUCLEOTIDE SEQUENCE [LARGE SCALE GENOMIC DNA]</scope>
    <source>
        <strain evidence="1 2">DSM 19867</strain>
    </source>
</reference>
<dbReference type="Proteomes" id="UP000570514">
    <property type="component" value="Unassembled WGS sequence"/>
</dbReference>
<protein>
    <submittedName>
        <fullName evidence="1">Uncharacterized protein</fullName>
    </submittedName>
</protein>
<sequence>MGWEYFFCEIGGEAAVMAVDRSLKAAAENTSLPRLYACL</sequence>
<dbReference type="EMBL" id="JAASRM010000001">
    <property type="protein sequence ID" value="NIK87710.1"/>
    <property type="molecule type" value="Genomic_DNA"/>
</dbReference>